<accession>A0A0L0F2I7</accession>
<evidence type="ECO:0000313" key="1">
    <source>
        <dbReference type="EMBL" id="KNC70393.1"/>
    </source>
</evidence>
<protein>
    <submittedName>
        <fullName evidence="1">Uncharacterized protein</fullName>
    </submittedName>
</protein>
<reference evidence="1 2" key="1">
    <citation type="submission" date="2011-02" db="EMBL/GenBank/DDBJ databases">
        <title>The Genome Sequence of Sphaeroforma arctica JP610.</title>
        <authorList>
            <consortium name="The Broad Institute Genome Sequencing Platform"/>
            <person name="Russ C."/>
            <person name="Cuomo C."/>
            <person name="Young S.K."/>
            <person name="Zeng Q."/>
            <person name="Gargeya S."/>
            <person name="Alvarado L."/>
            <person name="Berlin A."/>
            <person name="Chapman S.B."/>
            <person name="Chen Z."/>
            <person name="Freedman E."/>
            <person name="Gellesch M."/>
            <person name="Goldberg J."/>
            <person name="Griggs A."/>
            <person name="Gujja S."/>
            <person name="Heilman E."/>
            <person name="Heiman D."/>
            <person name="Howarth C."/>
            <person name="Mehta T."/>
            <person name="Neiman D."/>
            <person name="Pearson M."/>
            <person name="Roberts A."/>
            <person name="Saif S."/>
            <person name="Shea T."/>
            <person name="Shenoy N."/>
            <person name="Sisk P."/>
            <person name="Stolte C."/>
            <person name="Sykes S."/>
            <person name="White J."/>
            <person name="Yandava C."/>
            <person name="Burger G."/>
            <person name="Gray M.W."/>
            <person name="Holland P.W.H."/>
            <person name="King N."/>
            <person name="Lang F.B.F."/>
            <person name="Roger A.J."/>
            <person name="Ruiz-Trillo I."/>
            <person name="Haas B."/>
            <person name="Nusbaum C."/>
            <person name="Birren B."/>
        </authorList>
    </citation>
    <scope>NUCLEOTIDE SEQUENCE [LARGE SCALE GENOMIC DNA]</scope>
    <source>
        <strain evidence="1 2">JP610</strain>
    </source>
</reference>
<dbReference type="AlphaFoldDB" id="A0A0L0F2I7"/>
<evidence type="ECO:0000313" key="2">
    <source>
        <dbReference type="Proteomes" id="UP000054560"/>
    </source>
</evidence>
<dbReference type="Proteomes" id="UP000054560">
    <property type="component" value="Unassembled WGS sequence"/>
</dbReference>
<name>A0A0L0F2I7_9EUKA</name>
<keyword evidence="2" id="KW-1185">Reference proteome</keyword>
<sequence>MDALDCLARQCTQFSVTLTEVAYMVCDFFSLGYLLDILCDGLSSMVLALADISEEE</sequence>
<dbReference type="GeneID" id="25917584"/>
<gene>
    <name evidence="1" type="ORF">SARC_17080</name>
</gene>
<dbReference type="RefSeq" id="XP_014144295.1">
    <property type="nucleotide sequence ID" value="XM_014288820.1"/>
</dbReference>
<dbReference type="EMBL" id="KQ251284">
    <property type="protein sequence ID" value="KNC70393.1"/>
    <property type="molecule type" value="Genomic_DNA"/>
</dbReference>
<proteinExistence type="predicted"/>
<organism evidence="1 2">
    <name type="scientific">Sphaeroforma arctica JP610</name>
    <dbReference type="NCBI Taxonomy" id="667725"/>
    <lineage>
        <taxon>Eukaryota</taxon>
        <taxon>Ichthyosporea</taxon>
        <taxon>Ichthyophonida</taxon>
        <taxon>Sphaeroforma</taxon>
    </lineage>
</organism>
<feature type="non-terminal residue" evidence="1">
    <location>
        <position position="56"/>
    </location>
</feature>